<dbReference type="Proteomes" id="UP000677305">
    <property type="component" value="Chromosome"/>
</dbReference>
<dbReference type="Pfam" id="PF01476">
    <property type="entry name" value="LysM"/>
    <property type="match status" value="1"/>
</dbReference>
<dbReference type="InterPro" id="IPR018392">
    <property type="entry name" value="LysM"/>
</dbReference>
<dbReference type="PANTHER" id="PTHR34700:SF4">
    <property type="entry name" value="PHAGE-LIKE ELEMENT PBSX PROTEIN XKDP"/>
    <property type="match status" value="1"/>
</dbReference>
<dbReference type="SMART" id="SM00257">
    <property type="entry name" value="LysM"/>
    <property type="match status" value="1"/>
</dbReference>
<sequence length="224" mass="25889">MYKFYIGLLDNSEEEILLPVNPEEINVTQSGNTETYNIYQFGEVVGSGDRKLLKISISSFFPLEEAPFVMTNNLEHPSVYVNKIYSWKQSNKILTFKVTGGYYPIDRLWMIEDFEITERAGEVGDIYYTMSLTEYREFKARRITLSNNNGKMAYTKDYQGARPVTKVIPKTYIVKKGDTLWKIAKLQLGNGNLYNKIAQINNIKNPNLIYPGQKLKIPQNEVRL</sequence>
<evidence type="ECO:0000313" key="3">
    <source>
        <dbReference type="Proteomes" id="UP000677305"/>
    </source>
</evidence>
<proteinExistence type="predicted"/>
<organism evidence="2 3">
    <name type="scientific">Vallitalea guaymasensis</name>
    <dbReference type="NCBI Taxonomy" id="1185412"/>
    <lineage>
        <taxon>Bacteria</taxon>
        <taxon>Bacillati</taxon>
        <taxon>Bacillota</taxon>
        <taxon>Clostridia</taxon>
        <taxon>Lachnospirales</taxon>
        <taxon>Vallitaleaceae</taxon>
        <taxon>Vallitalea</taxon>
    </lineage>
</organism>
<dbReference type="PANTHER" id="PTHR34700">
    <property type="entry name" value="POTASSIUM BINDING PROTEIN KBP"/>
    <property type="match status" value="1"/>
</dbReference>
<evidence type="ECO:0000259" key="1">
    <source>
        <dbReference type="PROSITE" id="PS51782"/>
    </source>
</evidence>
<evidence type="ECO:0000313" key="2">
    <source>
        <dbReference type="EMBL" id="QUH29646.1"/>
    </source>
</evidence>
<dbReference type="CDD" id="cd00118">
    <property type="entry name" value="LysM"/>
    <property type="match status" value="1"/>
</dbReference>
<dbReference type="EMBL" id="CP058561">
    <property type="protein sequence ID" value="QUH29646.1"/>
    <property type="molecule type" value="Genomic_DNA"/>
</dbReference>
<dbReference type="Gene3D" id="3.10.350.10">
    <property type="entry name" value="LysM domain"/>
    <property type="match status" value="1"/>
</dbReference>
<dbReference type="KEGG" id="vgu:HYG85_12305"/>
<name>A0A8J8MB47_9FIRM</name>
<accession>A0A8J8MB47</accession>
<keyword evidence="3" id="KW-1185">Reference proteome</keyword>
<dbReference type="InterPro" id="IPR052196">
    <property type="entry name" value="Bact_Kbp"/>
</dbReference>
<reference evidence="2 3" key="1">
    <citation type="submission" date="2020-07" db="EMBL/GenBank/DDBJ databases">
        <title>Vallitalea guaymasensis genome.</title>
        <authorList>
            <person name="Postec A."/>
        </authorList>
    </citation>
    <scope>NUCLEOTIDE SEQUENCE [LARGE SCALE GENOMIC DNA]</scope>
    <source>
        <strain evidence="2 3">Ra1766G1</strain>
    </source>
</reference>
<dbReference type="SUPFAM" id="SSF54106">
    <property type="entry name" value="LysM domain"/>
    <property type="match status" value="1"/>
</dbReference>
<feature type="domain" description="LysM" evidence="1">
    <location>
        <begin position="170"/>
        <end position="217"/>
    </location>
</feature>
<dbReference type="InterPro" id="IPR036779">
    <property type="entry name" value="LysM_dom_sf"/>
</dbReference>
<protein>
    <submittedName>
        <fullName evidence="2">LysM peptidoglycan-binding domain-containing protein</fullName>
    </submittedName>
</protein>
<dbReference type="PROSITE" id="PS51782">
    <property type="entry name" value="LYSM"/>
    <property type="match status" value="1"/>
</dbReference>
<dbReference type="RefSeq" id="WP_212693663.1">
    <property type="nucleotide sequence ID" value="NZ_CP058561.1"/>
</dbReference>
<dbReference type="AlphaFoldDB" id="A0A8J8MB47"/>
<gene>
    <name evidence="2" type="ORF">HYG85_12305</name>
</gene>